<keyword evidence="5" id="KW-1003">Cell membrane</keyword>
<evidence type="ECO:0000256" key="2">
    <source>
        <dbReference type="ARBA" id="ARBA00004413"/>
    </source>
</evidence>
<evidence type="ECO:0000259" key="12">
    <source>
        <dbReference type="Pfam" id="PF14842"/>
    </source>
</evidence>
<dbReference type="PANTHER" id="PTHR30534">
    <property type="entry name" value="FLAGELLAR MOTOR SWITCH PROTEIN FLIG"/>
    <property type="match status" value="1"/>
</dbReference>
<evidence type="ECO:0000256" key="1">
    <source>
        <dbReference type="ARBA" id="ARBA00004117"/>
    </source>
</evidence>
<evidence type="ECO:0000259" key="10">
    <source>
        <dbReference type="Pfam" id="PF01706"/>
    </source>
</evidence>
<evidence type="ECO:0000256" key="3">
    <source>
        <dbReference type="ARBA" id="ARBA00010299"/>
    </source>
</evidence>
<name>A0A2M7GAM3_9BACT</name>
<reference evidence="13 14" key="1">
    <citation type="submission" date="2017-09" db="EMBL/GenBank/DDBJ databases">
        <title>Depth-based differentiation of microbial function through sediment-hosted aquifers and enrichment of novel symbionts in the deep terrestrial subsurface.</title>
        <authorList>
            <person name="Probst A.J."/>
            <person name="Ladd B."/>
            <person name="Jarett J.K."/>
            <person name="Geller-Mcgrath D.E."/>
            <person name="Sieber C.M."/>
            <person name="Emerson J.B."/>
            <person name="Anantharaman K."/>
            <person name="Thomas B.C."/>
            <person name="Malmstrom R."/>
            <person name="Stieglmeier M."/>
            <person name="Klingl A."/>
            <person name="Woyke T."/>
            <person name="Ryan C.M."/>
            <person name="Banfield J.F."/>
        </authorList>
    </citation>
    <scope>NUCLEOTIDE SEQUENCE [LARGE SCALE GENOMIC DNA]</scope>
    <source>
        <strain evidence="13">CG17_big_fil_post_rev_8_21_14_2_50_48_46</strain>
    </source>
</reference>
<evidence type="ECO:0000313" key="13">
    <source>
        <dbReference type="EMBL" id="PIW19206.1"/>
    </source>
</evidence>
<gene>
    <name evidence="13" type="ORF">COW36_01995</name>
</gene>
<dbReference type="Pfam" id="PF01706">
    <property type="entry name" value="FliG_C"/>
    <property type="match status" value="1"/>
</dbReference>
<feature type="domain" description="Flagellar motor switch protein FliG middle" evidence="11">
    <location>
        <begin position="140"/>
        <end position="210"/>
    </location>
</feature>
<evidence type="ECO:0000313" key="14">
    <source>
        <dbReference type="Proteomes" id="UP000231019"/>
    </source>
</evidence>
<dbReference type="Gene3D" id="1.10.220.30">
    <property type="match status" value="3"/>
</dbReference>
<dbReference type="AlphaFoldDB" id="A0A2M7GAM3"/>
<dbReference type="GO" id="GO:0071973">
    <property type="term" value="P:bacterial-type flagellum-dependent cell motility"/>
    <property type="evidence" value="ECO:0007669"/>
    <property type="project" value="InterPro"/>
</dbReference>
<dbReference type="SUPFAM" id="SSF48029">
    <property type="entry name" value="FliG"/>
    <property type="match status" value="2"/>
</dbReference>
<evidence type="ECO:0000256" key="5">
    <source>
        <dbReference type="ARBA" id="ARBA00022475"/>
    </source>
</evidence>
<evidence type="ECO:0000256" key="6">
    <source>
        <dbReference type="ARBA" id="ARBA00022500"/>
    </source>
</evidence>
<dbReference type="GO" id="GO:0006935">
    <property type="term" value="P:chemotaxis"/>
    <property type="evidence" value="ECO:0007669"/>
    <property type="project" value="UniProtKB-KW"/>
</dbReference>
<evidence type="ECO:0000256" key="8">
    <source>
        <dbReference type="ARBA" id="ARBA00023136"/>
    </source>
</evidence>
<keyword evidence="7" id="KW-0283">Flagellar rotation</keyword>
<dbReference type="GO" id="GO:0009425">
    <property type="term" value="C:bacterial-type flagellum basal body"/>
    <property type="evidence" value="ECO:0007669"/>
    <property type="project" value="UniProtKB-SubCell"/>
</dbReference>
<organism evidence="13 14">
    <name type="scientific">bacterium (Candidatus Blackallbacteria) CG17_big_fil_post_rev_8_21_14_2_50_48_46</name>
    <dbReference type="NCBI Taxonomy" id="2014261"/>
    <lineage>
        <taxon>Bacteria</taxon>
        <taxon>Candidatus Blackallbacteria</taxon>
    </lineage>
</organism>
<dbReference type="Proteomes" id="UP000231019">
    <property type="component" value="Unassembled WGS sequence"/>
</dbReference>
<protein>
    <recommendedName>
        <fullName evidence="4">Flagellar motor switch protein FliG</fullName>
    </recommendedName>
</protein>
<evidence type="ECO:0000256" key="4">
    <source>
        <dbReference type="ARBA" id="ARBA00021870"/>
    </source>
</evidence>
<keyword evidence="6" id="KW-0145">Chemotaxis</keyword>
<feature type="domain" description="Flagellar motor switch protein FliG C-terminal" evidence="10">
    <location>
        <begin position="240"/>
        <end position="344"/>
    </location>
</feature>
<comment type="similarity">
    <text evidence="3">Belongs to the FliG family.</text>
</comment>
<dbReference type="Pfam" id="PF14841">
    <property type="entry name" value="FliG_M"/>
    <property type="match status" value="1"/>
</dbReference>
<dbReference type="EMBL" id="PFFQ01000005">
    <property type="protein sequence ID" value="PIW19206.1"/>
    <property type="molecule type" value="Genomic_DNA"/>
</dbReference>
<dbReference type="Pfam" id="PF14842">
    <property type="entry name" value="FliG_N"/>
    <property type="match status" value="1"/>
</dbReference>
<dbReference type="PANTHER" id="PTHR30534:SF0">
    <property type="entry name" value="FLAGELLAR MOTOR SWITCH PROTEIN FLIG"/>
    <property type="match status" value="1"/>
</dbReference>
<evidence type="ECO:0000256" key="9">
    <source>
        <dbReference type="ARBA" id="ARBA00023143"/>
    </source>
</evidence>
<dbReference type="InterPro" id="IPR023087">
    <property type="entry name" value="Flg_Motor_Flig_C"/>
</dbReference>
<evidence type="ECO:0000256" key="7">
    <source>
        <dbReference type="ARBA" id="ARBA00022779"/>
    </source>
</evidence>
<evidence type="ECO:0000259" key="11">
    <source>
        <dbReference type="Pfam" id="PF14841"/>
    </source>
</evidence>
<comment type="caution">
    <text evidence="13">The sequence shown here is derived from an EMBL/GenBank/DDBJ whole genome shotgun (WGS) entry which is preliminary data.</text>
</comment>
<dbReference type="PRINTS" id="PR00954">
    <property type="entry name" value="FLGMOTORFLIG"/>
</dbReference>
<dbReference type="InterPro" id="IPR028263">
    <property type="entry name" value="FliG_N"/>
</dbReference>
<dbReference type="InterPro" id="IPR011002">
    <property type="entry name" value="FliG_a-hlx"/>
</dbReference>
<comment type="subcellular location">
    <subcellularLocation>
        <location evidence="1">Bacterial flagellum basal body</location>
    </subcellularLocation>
    <subcellularLocation>
        <location evidence="2">Cell membrane</location>
        <topology evidence="2">Peripheral membrane protein</topology>
        <orientation evidence="2">Cytoplasmic side</orientation>
    </subcellularLocation>
</comment>
<dbReference type="GO" id="GO:0005886">
    <property type="term" value="C:plasma membrane"/>
    <property type="evidence" value="ECO:0007669"/>
    <property type="project" value="UniProtKB-SubCell"/>
</dbReference>
<proteinExistence type="inferred from homology"/>
<accession>A0A2M7GAM3</accession>
<feature type="domain" description="Flagellar motor switch protein FliG N-terminal" evidence="12">
    <location>
        <begin position="31"/>
        <end position="126"/>
    </location>
</feature>
<keyword evidence="8" id="KW-0472">Membrane</keyword>
<dbReference type="InterPro" id="IPR000090">
    <property type="entry name" value="Flg_Motor_Flig"/>
</dbReference>
<dbReference type="GO" id="GO:0003774">
    <property type="term" value="F:cytoskeletal motor activity"/>
    <property type="evidence" value="ECO:0007669"/>
    <property type="project" value="InterPro"/>
</dbReference>
<keyword evidence="9" id="KW-0975">Bacterial flagellum</keyword>
<sequence length="356" mass="40520">MNWDSFHHWLETHSLLELFESGFLSRCLTQELSSAEKAAVFLRAVGQATAAPILARLKSAEVEKIIQALKTQGDLDPALRLAVLDELEHSVHNPLIQGGKQIAREMLDLSFTPGKAEDILKKIQTPALPYFHWMHKISNQDLLELLEPESITLQAAVLVCLRPEQAASFLSQQLPKIQEALALQIAQKHPLNQEILEILDQTLLQKYQKRSQTVAIQGRKTLAKSLGHLNINRRERVLESLGDIAPELEHRIREEMLSLEDLNSFSGPAFSQLLAGMDDQCLAWSLKLATPKLQLKLLSHLSQRRADMVQEYKASLPPRKRSEAEKHMRRLLEAVLEFQRQGRLPHHTMKEEPWID</sequence>
<dbReference type="InterPro" id="IPR032779">
    <property type="entry name" value="FliG_M"/>
</dbReference>